<feature type="transmembrane region" description="Helical" evidence="3">
    <location>
        <begin position="209"/>
        <end position="228"/>
    </location>
</feature>
<feature type="compositionally biased region" description="Polar residues" evidence="2">
    <location>
        <begin position="574"/>
        <end position="584"/>
    </location>
</feature>
<protein>
    <recommendedName>
        <fullName evidence="4">Novel toxin 15 domain-containing protein</fullName>
    </recommendedName>
</protein>
<dbReference type="Proteomes" id="UP000069697">
    <property type="component" value="Unassembled WGS sequence"/>
</dbReference>
<dbReference type="Pfam" id="PF15604">
    <property type="entry name" value="Ntox15"/>
    <property type="match status" value="1"/>
</dbReference>
<keyword evidence="3" id="KW-1133">Transmembrane helix</keyword>
<comment type="caution">
    <text evidence="5">The sequence shown here is derived from an EMBL/GenBank/DDBJ whole genome shotgun (WGS) entry which is preliminary data.</text>
</comment>
<dbReference type="EMBL" id="BCNV01000001">
    <property type="protein sequence ID" value="GAS83218.1"/>
    <property type="molecule type" value="Genomic_DNA"/>
</dbReference>
<feature type="compositionally biased region" description="Polar residues" evidence="2">
    <location>
        <begin position="460"/>
        <end position="470"/>
    </location>
</feature>
<evidence type="ECO:0000259" key="4">
    <source>
        <dbReference type="Pfam" id="PF15604"/>
    </source>
</evidence>
<feature type="compositionally biased region" description="Basic and acidic residues" evidence="2">
    <location>
        <begin position="746"/>
        <end position="766"/>
    </location>
</feature>
<evidence type="ECO:0000313" key="6">
    <source>
        <dbReference type="Proteomes" id="UP000069697"/>
    </source>
</evidence>
<name>A0A100VNY9_PAEAM</name>
<reference evidence="6" key="2">
    <citation type="submission" date="2016-01" db="EMBL/GenBank/DDBJ databases">
        <title>Draft Genome Sequence of Paenibacillus amylolyticus Heshi-A3 that Was Isolated from Fermented Rice Bran with Aging Salted Mackerel, Which Was Named Heshiko as Traditional Fermented Seafood in Japan.</title>
        <authorList>
            <person name="Akuzawa S."/>
            <person name="Nakagawa J."/>
            <person name="Kanekatsu T."/>
            <person name="Kubota E."/>
            <person name="Ohtake R."/>
            <person name="Suzuki T."/>
            <person name="Kanesaki Y."/>
        </authorList>
    </citation>
    <scope>NUCLEOTIDE SEQUENCE [LARGE SCALE GENOMIC DNA]</scope>
    <source>
        <strain evidence="6">Heshi-A3</strain>
    </source>
</reference>
<feature type="compositionally biased region" description="Low complexity" evidence="2">
    <location>
        <begin position="471"/>
        <end position="482"/>
    </location>
</feature>
<evidence type="ECO:0000256" key="3">
    <source>
        <dbReference type="SAM" id="Phobius"/>
    </source>
</evidence>
<gene>
    <name evidence="5" type="ORF">PAHA3_3296</name>
</gene>
<feature type="coiled-coil region" evidence="1">
    <location>
        <begin position="910"/>
        <end position="937"/>
    </location>
</feature>
<reference evidence="5 6" key="1">
    <citation type="journal article" date="2016" name="Genome Announc.">
        <title>Draft Genome Sequence of Paenibacillus amylolyticus Heshi-A3, Isolated from Fermented Rice Bran in a Japanese Fermented Seafood Dish.</title>
        <authorList>
            <person name="Akuzawa S."/>
            <person name="Nagaoka J."/>
            <person name="Kanekatsu M."/>
            <person name="Kubota E."/>
            <person name="Ohtake R."/>
            <person name="Suzuki T."/>
            <person name="Kanesaki Y."/>
        </authorList>
    </citation>
    <scope>NUCLEOTIDE SEQUENCE [LARGE SCALE GENOMIC DNA]</scope>
    <source>
        <strain evidence="5 6">Heshi-A3</strain>
    </source>
</reference>
<accession>A0A100VNY9</accession>
<sequence>MTKDLDKQNGVQVAHHCTSYDARRSSYAKTTIYLLLMPELGDTVELYIPGSRESKAYIRHAVPESKRSVSGGTQHKLWGHPDGPSIGMSSDEVTVQARAGLVITLNDQGVMMQSAGNISIQGGSLSLKAGQIKATAPEAIWLLGGGSSYILDGQADVRAGLLQQEGSHKAPVVVADLPPEPEPPLILLEQYEAAQAAAMQPSVVNMKEVSLFGAAVAMAGMIPVLGMLGGAPAITAQAVVVGAAAIGLIGNIPSVGSFKPSSLQLLNHLNGDFVGKMQQEEAYKHQLFGKVVSVARDLSTATSFMDFVKKLHQQEKEISQMYYQIPGYTREHWAHQQVDQELKEALVYYGDVKQNDIKYELFFNPYHNGIARDIGRIDITAEEMGDYNYWQKQNLTVEQKKYLARRIMAPMSEEELSTLMGEFEQHEMTMKGLDGEFNGFTGRVSTKKGSSGVPEPSDHPGTTGSPSAASKGTTTTDKPATSKTKTFVKKSKDVIVKAVSDYYKESQVIRFQSWGNLGKNKPKESGNAGEVGSGGKTSSNAGNKSSDGAGTSSSSNGKKPNQTPSSSKKSQSSGETDATASSPGTGKKHGDGEGTNSPSSGKKMGQTPNTSKKSKSSGETDSTGSSSGTGKKHDNGEETGPSSSGKIEDPTPNTSKKTQTSGEQDTAGSNTGTGKKSSESEGTNSSSTNKKDNQIPNNHNQWKQDSSKKKDKRKKGKETKTKPNESTEQQGKDKDLDTSKNNYKPNNKEEASGADKSKLEPTEKTDQSNSSKESGNVIRNQVVISRIPEIKIIFKRNPKHDSAEFKRQLKDQEEGINQLTIDEFLKNRDRYLRDGRALEGDAAQKLARKKALQDKIDELRNEGFSFEEAEKKANEWIKGKAALHNPDQIAGGYPDNIGGLGDIRINSSLGSQWKNRIKDLDRQIREITKNMTEEERKKDNLFKY</sequence>
<dbReference type="InterPro" id="IPR028949">
    <property type="entry name" value="Ntox15"/>
</dbReference>
<organism evidence="5 6">
    <name type="scientific">Paenibacillus amylolyticus</name>
    <dbReference type="NCBI Taxonomy" id="1451"/>
    <lineage>
        <taxon>Bacteria</taxon>
        <taxon>Bacillati</taxon>
        <taxon>Bacillota</taxon>
        <taxon>Bacilli</taxon>
        <taxon>Bacillales</taxon>
        <taxon>Paenibacillaceae</taxon>
        <taxon>Paenibacillus</taxon>
    </lineage>
</organism>
<keyword evidence="1" id="KW-0175">Coiled coil</keyword>
<feature type="compositionally biased region" description="Polar residues" evidence="2">
    <location>
        <begin position="767"/>
        <end position="780"/>
    </location>
</feature>
<feature type="compositionally biased region" description="Basic and acidic residues" evidence="2">
    <location>
        <begin position="718"/>
        <end position="738"/>
    </location>
</feature>
<feature type="compositionally biased region" description="Low complexity" evidence="2">
    <location>
        <begin position="545"/>
        <end position="573"/>
    </location>
</feature>
<dbReference type="AlphaFoldDB" id="A0A100VNY9"/>
<evidence type="ECO:0000256" key="2">
    <source>
        <dbReference type="SAM" id="MobiDB-lite"/>
    </source>
</evidence>
<feature type="coiled-coil region" evidence="1">
    <location>
        <begin position="802"/>
        <end position="869"/>
    </location>
</feature>
<feature type="domain" description="Novel toxin 15" evidence="4">
    <location>
        <begin position="799"/>
        <end position="938"/>
    </location>
</feature>
<keyword evidence="3" id="KW-0812">Transmembrane</keyword>
<keyword evidence="3" id="KW-0472">Membrane</keyword>
<feature type="compositionally biased region" description="Polar residues" evidence="2">
    <location>
        <begin position="640"/>
        <end position="673"/>
    </location>
</feature>
<proteinExistence type="predicted"/>
<evidence type="ECO:0000313" key="5">
    <source>
        <dbReference type="EMBL" id="GAS83218.1"/>
    </source>
</evidence>
<feature type="compositionally biased region" description="Low complexity" evidence="2">
    <location>
        <begin position="617"/>
        <end position="629"/>
    </location>
</feature>
<evidence type="ECO:0000256" key="1">
    <source>
        <dbReference type="SAM" id="Coils"/>
    </source>
</evidence>
<feature type="region of interest" description="Disordered" evidence="2">
    <location>
        <begin position="516"/>
        <end position="780"/>
    </location>
</feature>
<feature type="region of interest" description="Disordered" evidence="2">
    <location>
        <begin position="439"/>
        <end position="482"/>
    </location>
</feature>